<organism evidence="1 2">
    <name type="scientific">Lacticaseibacillus paracasei subsp. paracasei</name>
    <dbReference type="NCBI Taxonomy" id="47714"/>
    <lineage>
        <taxon>Bacteria</taxon>
        <taxon>Bacillati</taxon>
        <taxon>Bacillota</taxon>
        <taxon>Bacilli</taxon>
        <taxon>Lactobacillales</taxon>
        <taxon>Lactobacillaceae</taxon>
        <taxon>Lacticaseibacillus</taxon>
    </lineage>
</organism>
<name>A0AAP9HH67_LACPA</name>
<evidence type="ECO:0000313" key="2">
    <source>
        <dbReference type="Proteomes" id="UP000423274"/>
    </source>
</evidence>
<gene>
    <name evidence="1" type="ORF">LCAKO_1485</name>
</gene>
<dbReference type="EMBL" id="CP022954">
    <property type="protein sequence ID" value="QGV18010.1"/>
    <property type="molecule type" value="Genomic_DNA"/>
</dbReference>
<proteinExistence type="predicted"/>
<dbReference type="Proteomes" id="UP000423274">
    <property type="component" value="Chromosome"/>
</dbReference>
<evidence type="ECO:0000313" key="1">
    <source>
        <dbReference type="EMBL" id="QGV18010.1"/>
    </source>
</evidence>
<accession>A0AAP9HH67</accession>
<sequence>MNTRRLVVPFAASQEVGVSLTSTAERYQFTVVLPKLVSGTG</sequence>
<reference evidence="1 2" key="1">
    <citation type="submission" date="2017-08" db="EMBL/GenBank/DDBJ databases">
        <title>Genome sequence, comparative genomics and functional analysis of the highly adhesive Lactobacillus paracasei Kobulty strain.</title>
        <authorList>
            <person name="Koryszewska-Baginska A."/>
            <person name="Grynberg M."/>
            <person name="Aleksandrzak-Piekarczyk T."/>
        </authorList>
    </citation>
    <scope>NUCLEOTIDE SEQUENCE [LARGE SCALE GENOMIC DNA]</scope>
    <source>
        <strain evidence="1 2">IBB3423</strain>
    </source>
</reference>
<protein>
    <submittedName>
        <fullName evidence="1">Uncharacterized protein</fullName>
    </submittedName>
</protein>
<dbReference type="AlphaFoldDB" id="A0AAP9HH67"/>